<keyword evidence="3" id="KW-1185">Reference proteome</keyword>
<feature type="compositionally biased region" description="Basic and acidic residues" evidence="1">
    <location>
        <begin position="106"/>
        <end position="128"/>
    </location>
</feature>
<evidence type="ECO:0000313" key="3">
    <source>
        <dbReference type="Proteomes" id="UP000007305"/>
    </source>
</evidence>
<protein>
    <submittedName>
        <fullName evidence="2">Uncharacterized protein</fullName>
    </submittedName>
</protein>
<accession>A0A804RCW6</accession>
<reference evidence="2" key="3">
    <citation type="submission" date="2021-05" db="UniProtKB">
        <authorList>
            <consortium name="EnsemblPlants"/>
        </authorList>
    </citation>
    <scope>IDENTIFICATION</scope>
    <source>
        <strain evidence="2">cv. B73</strain>
    </source>
</reference>
<feature type="compositionally biased region" description="Basic and acidic residues" evidence="1">
    <location>
        <begin position="84"/>
        <end position="96"/>
    </location>
</feature>
<evidence type="ECO:0000256" key="1">
    <source>
        <dbReference type="SAM" id="MobiDB-lite"/>
    </source>
</evidence>
<feature type="region of interest" description="Disordered" evidence="1">
    <location>
        <begin position="1"/>
        <end position="128"/>
    </location>
</feature>
<feature type="compositionally biased region" description="Basic and acidic residues" evidence="1">
    <location>
        <begin position="47"/>
        <end position="60"/>
    </location>
</feature>
<dbReference type="EnsemblPlants" id="Zm00001eb407900_T001">
    <property type="protein sequence ID" value="Zm00001eb407900_P001"/>
    <property type="gene ID" value="Zm00001eb407900"/>
</dbReference>
<organism evidence="2 3">
    <name type="scientific">Zea mays</name>
    <name type="common">Maize</name>
    <dbReference type="NCBI Taxonomy" id="4577"/>
    <lineage>
        <taxon>Eukaryota</taxon>
        <taxon>Viridiplantae</taxon>
        <taxon>Streptophyta</taxon>
        <taxon>Embryophyta</taxon>
        <taxon>Tracheophyta</taxon>
        <taxon>Spermatophyta</taxon>
        <taxon>Magnoliopsida</taxon>
        <taxon>Liliopsida</taxon>
        <taxon>Poales</taxon>
        <taxon>Poaceae</taxon>
        <taxon>PACMAD clade</taxon>
        <taxon>Panicoideae</taxon>
        <taxon>Andropogonodae</taxon>
        <taxon>Andropogoneae</taxon>
        <taxon>Tripsacinae</taxon>
        <taxon>Zea</taxon>
    </lineage>
</organism>
<proteinExistence type="predicted"/>
<evidence type="ECO:0000313" key="2">
    <source>
        <dbReference type="EnsemblPlants" id="Zm00001eb407910_P001"/>
    </source>
</evidence>
<dbReference type="AlphaFoldDB" id="A0A804RCW6"/>
<reference evidence="3" key="1">
    <citation type="journal article" date="2009" name="Science">
        <title>The B73 maize genome: complexity, diversity, and dynamics.</title>
        <authorList>
            <person name="Schnable P.S."/>
            <person name="Ware D."/>
            <person name="Fulton R.S."/>
            <person name="Stein J.C."/>
            <person name="Wei F."/>
            <person name="Pasternak S."/>
            <person name="Liang C."/>
            <person name="Zhang J."/>
            <person name="Fulton L."/>
            <person name="Graves T.A."/>
            <person name="Minx P."/>
            <person name="Reily A.D."/>
            <person name="Courtney L."/>
            <person name="Kruchowski S.S."/>
            <person name="Tomlinson C."/>
            <person name="Strong C."/>
            <person name="Delehaunty K."/>
            <person name="Fronick C."/>
            <person name="Courtney B."/>
            <person name="Rock S.M."/>
            <person name="Belter E."/>
            <person name="Du F."/>
            <person name="Kim K."/>
            <person name="Abbott R.M."/>
            <person name="Cotton M."/>
            <person name="Levy A."/>
            <person name="Marchetto P."/>
            <person name="Ochoa K."/>
            <person name="Jackson S.M."/>
            <person name="Gillam B."/>
            <person name="Chen W."/>
            <person name="Yan L."/>
            <person name="Higginbotham J."/>
            <person name="Cardenas M."/>
            <person name="Waligorski J."/>
            <person name="Applebaum E."/>
            <person name="Phelps L."/>
            <person name="Falcone J."/>
            <person name="Kanchi K."/>
            <person name="Thane T."/>
            <person name="Scimone A."/>
            <person name="Thane N."/>
            <person name="Henke J."/>
            <person name="Wang T."/>
            <person name="Ruppert J."/>
            <person name="Shah N."/>
            <person name="Rotter K."/>
            <person name="Hodges J."/>
            <person name="Ingenthron E."/>
            <person name="Cordes M."/>
            <person name="Kohlberg S."/>
            <person name="Sgro J."/>
            <person name="Delgado B."/>
            <person name="Mead K."/>
            <person name="Chinwalla A."/>
            <person name="Leonard S."/>
            <person name="Crouse K."/>
            <person name="Collura K."/>
            <person name="Kudrna D."/>
            <person name="Currie J."/>
            <person name="He R."/>
            <person name="Angelova A."/>
            <person name="Rajasekar S."/>
            <person name="Mueller T."/>
            <person name="Lomeli R."/>
            <person name="Scara G."/>
            <person name="Ko A."/>
            <person name="Delaney K."/>
            <person name="Wissotski M."/>
            <person name="Lopez G."/>
            <person name="Campos D."/>
            <person name="Braidotti M."/>
            <person name="Ashley E."/>
            <person name="Golser W."/>
            <person name="Kim H."/>
            <person name="Lee S."/>
            <person name="Lin J."/>
            <person name="Dujmic Z."/>
            <person name="Kim W."/>
            <person name="Talag J."/>
            <person name="Zuccolo A."/>
            <person name="Fan C."/>
            <person name="Sebastian A."/>
            <person name="Kramer M."/>
            <person name="Spiegel L."/>
            <person name="Nascimento L."/>
            <person name="Zutavern T."/>
            <person name="Miller B."/>
            <person name="Ambroise C."/>
            <person name="Muller S."/>
            <person name="Spooner W."/>
            <person name="Narechania A."/>
            <person name="Ren L."/>
            <person name="Wei S."/>
            <person name="Kumari S."/>
            <person name="Faga B."/>
            <person name="Levy M.J."/>
            <person name="McMahan L."/>
            <person name="Van Buren P."/>
            <person name="Vaughn M.W."/>
            <person name="Ying K."/>
            <person name="Yeh C.-T."/>
            <person name="Emrich S.J."/>
            <person name="Jia Y."/>
            <person name="Kalyanaraman A."/>
            <person name="Hsia A.-P."/>
            <person name="Barbazuk W.B."/>
            <person name="Baucom R.S."/>
            <person name="Brutnell T.P."/>
            <person name="Carpita N.C."/>
            <person name="Chaparro C."/>
            <person name="Chia J.-M."/>
            <person name="Deragon J.-M."/>
            <person name="Estill J.C."/>
            <person name="Fu Y."/>
            <person name="Jeddeloh J.A."/>
            <person name="Han Y."/>
            <person name="Lee H."/>
            <person name="Li P."/>
            <person name="Lisch D.R."/>
            <person name="Liu S."/>
            <person name="Liu Z."/>
            <person name="Nagel D.H."/>
            <person name="McCann M.C."/>
            <person name="SanMiguel P."/>
            <person name="Myers A.M."/>
            <person name="Nettleton D."/>
            <person name="Nguyen J."/>
            <person name="Penning B.W."/>
            <person name="Ponnala L."/>
            <person name="Schneider K.L."/>
            <person name="Schwartz D.C."/>
            <person name="Sharma A."/>
            <person name="Soderlund C."/>
            <person name="Springer N.M."/>
            <person name="Sun Q."/>
            <person name="Wang H."/>
            <person name="Waterman M."/>
            <person name="Westerman R."/>
            <person name="Wolfgruber T.K."/>
            <person name="Yang L."/>
            <person name="Yu Y."/>
            <person name="Zhang L."/>
            <person name="Zhou S."/>
            <person name="Zhu Q."/>
            <person name="Bennetzen J.L."/>
            <person name="Dawe R.K."/>
            <person name="Jiang J."/>
            <person name="Jiang N."/>
            <person name="Presting G.G."/>
            <person name="Wessler S.R."/>
            <person name="Aluru S."/>
            <person name="Martienssen R.A."/>
            <person name="Clifton S.W."/>
            <person name="McCombie W.R."/>
            <person name="Wing R.A."/>
            <person name="Wilson R.K."/>
        </authorList>
    </citation>
    <scope>NUCLEOTIDE SEQUENCE [LARGE SCALE GENOMIC DNA]</scope>
    <source>
        <strain evidence="3">cv. B73</strain>
    </source>
</reference>
<dbReference type="EnsemblPlants" id="Zm00001eb407910_T001">
    <property type="protein sequence ID" value="Zm00001eb407910_P001"/>
    <property type="gene ID" value="Zm00001eb407910"/>
</dbReference>
<reference evidence="2" key="2">
    <citation type="submission" date="2019-07" db="EMBL/GenBank/DDBJ databases">
        <authorList>
            <person name="Seetharam A."/>
            <person name="Woodhouse M."/>
            <person name="Cannon E."/>
        </authorList>
    </citation>
    <scope>NUCLEOTIDE SEQUENCE [LARGE SCALE GENOMIC DNA]</scope>
    <source>
        <strain evidence="2">cv. B73</strain>
    </source>
</reference>
<dbReference type="Gramene" id="Zm00001eb407910_T001">
    <property type="protein sequence ID" value="Zm00001eb407910_P001"/>
    <property type="gene ID" value="Zm00001eb407910"/>
</dbReference>
<dbReference type="Gramene" id="Zm00001eb407900_T001">
    <property type="protein sequence ID" value="Zm00001eb407900_P001"/>
    <property type="gene ID" value="Zm00001eb407900"/>
</dbReference>
<sequence>MALGQGGEAERHGATWRTSSGMEIAEGRAPARAEAGIRAGGWGEFAMEQRKSERKEEETAGRPSAMGDGRREQASRRKKFWPGAREKRAPCTEGERNAMALLGWKQTRERERSGCALEERSSDWATRR</sequence>
<name>A0A804RCW6_MAIZE</name>
<dbReference type="Proteomes" id="UP000007305">
    <property type="component" value="Chromosome 10"/>
</dbReference>